<sequence length="168" mass="19296">MKKIQQISTVIVLLIAVFTLFYALKDNKENPEDIVLKDLKTSNQVSIKFSEKPTVLLFFTSWCPYCNEDAPKIVQLYNKYKNDLNIFGINITNRDDIQDVKDYVANYHIDYPILLDESGSIYKKYAGSGFPSLYFFNSNGEVIDTIIGATDLDTIENSFIFLKNNYKA</sequence>
<evidence type="ECO:0000259" key="3">
    <source>
        <dbReference type="PROSITE" id="PS51352"/>
    </source>
</evidence>
<dbReference type="Gene3D" id="3.40.30.10">
    <property type="entry name" value="Glutaredoxin"/>
    <property type="match status" value="1"/>
</dbReference>
<feature type="domain" description="Thioredoxin" evidence="3">
    <location>
        <begin position="9"/>
        <end position="164"/>
    </location>
</feature>
<dbReference type="PANTHER" id="PTHR42852:SF13">
    <property type="entry name" value="PROTEIN DIPZ"/>
    <property type="match status" value="1"/>
</dbReference>
<proteinExistence type="predicted"/>
<evidence type="ECO:0000313" key="5">
    <source>
        <dbReference type="Proteomes" id="UP000282076"/>
    </source>
</evidence>
<dbReference type="PROSITE" id="PS51352">
    <property type="entry name" value="THIOREDOXIN_2"/>
    <property type="match status" value="1"/>
</dbReference>
<reference evidence="4 5" key="1">
    <citation type="submission" date="2018-10" db="EMBL/GenBank/DDBJ databases">
        <title>Cohnella sp. M2MS4P-1, whole genome shotgun sequence.</title>
        <authorList>
            <person name="Tuo L."/>
        </authorList>
    </citation>
    <scope>NUCLEOTIDE SEQUENCE [LARGE SCALE GENOMIC DNA]</scope>
    <source>
        <strain evidence="4 5">M2MS4P-1</strain>
    </source>
</reference>
<accession>A0A494Y5L5</accession>
<dbReference type="GO" id="GO:0030313">
    <property type="term" value="C:cell envelope"/>
    <property type="evidence" value="ECO:0007669"/>
    <property type="project" value="UniProtKB-SubCell"/>
</dbReference>
<dbReference type="CDD" id="cd02966">
    <property type="entry name" value="TlpA_like_family"/>
    <property type="match status" value="1"/>
</dbReference>
<dbReference type="InterPro" id="IPR013766">
    <property type="entry name" value="Thioredoxin_domain"/>
</dbReference>
<evidence type="ECO:0000256" key="1">
    <source>
        <dbReference type="ARBA" id="ARBA00004196"/>
    </source>
</evidence>
<name>A0A494Y5L5_9BACL</name>
<dbReference type="Proteomes" id="UP000282076">
    <property type="component" value="Unassembled WGS sequence"/>
</dbReference>
<dbReference type="EMBL" id="RBZM01000001">
    <property type="protein sequence ID" value="RKP57979.1"/>
    <property type="molecule type" value="Genomic_DNA"/>
</dbReference>
<dbReference type="OrthoDB" id="9809746at2"/>
<dbReference type="InterPro" id="IPR036249">
    <property type="entry name" value="Thioredoxin-like_sf"/>
</dbReference>
<organism evidence="4 5">
    <name type="scientific">Cohnella endophytica</name>
    <dbReference type="NCBI Taxonomy" id="2419778"/>
    <lineage>
        <taxon>Bacteria</taxon>
        <taxon>Bacillati</taxon>
        <taxon>Bacillota</taxon>
        <taxon>Bacilli</taxon>
        <taxon>Bacillales</taxon>
        <taxon>Paenibacillaceae</taxon>
        <taxon>Cohnella</taxon>
    </lineage>
</organism>
<dbReference type="RefSeq" id="WP_120973649.1">
    <property type="nucleotide sequence ID" value="NZ_RBZM01000001.1"/>
</dbReference>
<dbReference type="SUPFAM" id="SSF52833">
    <property type="entry name" value="Thioredoxin-like"/>
    <property type="match status" value="1"/>
</dbReference>
<dbReference type="InterPro" id="IPR013740">
    <property type="entry name" value="Redoxin"/>
</dbReference>
<dbReference type="InterPro" id="IPR050553">
    <property type="entry name" value="Thioredoxin_ResA/DsbE_sf"/>
</dbReference>
<evidence type="ECO:0000313" key="4">
    <source>
        <dbReference type="EMBL" id="RKP57979.1"/>
    </source>
</evidence>
<dbReference type="PROSITE" id="PS00194">
    <property type="entry name" value="THIOREDOXIN_1"/>
    <property type="match status" value="1"/>
</dbReference>
<protein>
    <submittedName>
        <fullName evidence="4">TlpA family protein disulfide reductase</fullName>
    </submittedName>
</protein>
<keyword evidence="5" id="KW-1185">Reference proteome</keyword>
<dbReference type="GO" id="GO:0016491">
    <property type="term" value="F:oxidoreductase activity"/>
    <property type="evidence" value="ECO:0007669"/>
    <property type="project" value="InterPro"/>
</dbReference>
<comment type="caution">
    <text evidence="4">The sequence shown here is derived from an EMBL/GenBank/DDBJ whole genome shotgun (WGS) entry which is preliminary data.</text>
</comment>
<dbReference type="InterPro" id="IPR017937">
    <property type="entry name" value="Thioredoxin_CS"/>
</dbReference>
<dbReference type="PANTHER" id="PTHR42852">
    <property type="entry name" value="THIOL:DISULFIDE INTERCHANGE PROTEIN DSBE"/>
    <property type="match status" value="1"/>
</dbReference>
<dbReference type="Pfam" id="PF08534">
    <property type="entry name" value="Redoxin"/>
    <property type="match status" value="1"/>
</dbReference>
<keyword evidence="2" id="KW-0201">Cytochrome c-type biogenesis</keyword>
<gene>
    <name evidence="4" type="ORF">D7Z26_00230</name>
</gene>
<evidence type="ECO:0000256" key="2">
    <source>
        <dbReference type="ARBA" id="ARBA00022748"/>
    </source>
</evidence>
<dbReference type="GO" id="GO:0017004">
    <property type="term" value="P:cytochrome complex assembly"/>
    <property type="evidence" value="ECO:0007669"/>
    <property type="project" value="UniProtKB-KW"/>
</dbReference>
<comment type="subcellular location">
    <subcellularLocation>
        <location evidence="1">Cell envelope</location>
    </subcellularLocation>
</comment>
<dbReference type="AlphaFoldDB" id="A0A494Y5L5"/>